<keyword evidence="1" id="KW-0378">Hydrolase</keyword>
<sequence>MNVKFLGAAMSVTGSCHLITTDKYTFLLDCGQFQGGKTLEKLNFGDLGFDPAEIDFMILSHAHIDHCGRIPLLTNRGFRGKIYCTDATADLVDIMLKDSGHIHEMEAEWGNKKARRQGRALVEPLFTMNDAAESLQYLKPVLYEQFIDINPDIRLRFLDAGHILGSAIVELWIREGDKISKLVFSGDLGMRNAPILRDPTMVEEADYLIMETTYGNRTHESSRDSLDKFIQIILKTIKRGGTVVIPSFAVGRTQELIYHLNRYYDQDKECESALKNVMVYVDSPMATSATEIFRRHTEDFDDETRDYILKGDNPLDFKNLRFTRTSDESKELNFIKDPKIIISASGMCDAGRIKHHLKHNLWNPKSSIIIVGYQAEGTLGRSIVNGDKDVHIFGEKIHVSAEIYSLEGLSGHADKNGLLEWITGFKKLPQKVFLVHGEEDAKHAFASTVKQVLGYDCTVVEDVSEYNLDADVRISIDDVKNRVSKGVEMFKLRDKLAKVHEEFEAIVHNANLAEDRGISADRMNEISNTIIELEKTTMKLGNLVTKEES</sequence>
<dbReference type="Pfam" id="PF07521">
    <property type="entry name" value="RMMBL"/>
    <property type="match status" value="1"/>
</dbReference>
<evidence type="ECO:0000313" key="5">
    <source>
        <dbReference type="Proteomes" id="UP000184342"/>
    </source>
</evidence>
<dbReference type="InterPro" id="IPR001279">
    <property type="entry name" value="Metallo-B-lactamas"/>
</dbReference>
<dbReference type="Pfam" id="PF10996">
    <property type="entry name" value="Beta-Casp"/>
    <property type="match status" value="1"/>
</dbReference>
<dbReference type="PANTHER" id="PTHR11203">
    <property type="entry name" value="CLEAVAGE AND POLYADENYLATION SPECIFICITY FACTOR FAMILY MEMBER"/>
    <property type="match status" value="1"/>
</dbReference>
<dbReference type="Gene3D" id="3.40.50.10890">
    <property type="match status" value="1"/>
</dbReference>
<name>A0A1M6K182_9FIRM</name>
<dbReference type="SUPFAM" id="SSF56281">
    <property type="entry name" value="Metallo-hydrolase/oxidoreductase"/>
    <property type="match status" value="1"/>
</dbReference>
<organism evidence="4 5">
    <name type="scientific">Parasporobacterium paucivorans DSM 15970</name>
    <dbReference type="NCBI Taxonomy" id="1122934"/>
    <lineage>
        <taxon>Bacteria</taxon>
        <taxon>Bacillati</taxon>
        <taxon>Bacillota</taxon>
        <taxon>Clostridia</taxon>
        <taxon>Lachnospirales</taxon>
        <taxon>Lachnospiraceae</taxon>
        <taxon>Parasporobacterium</taxon>
    </lineage>
</organism>
<dbReference type="InterPro" id="IPR011108">
    <property type="entry name" value="RMMBL"/>
</dbReference>
<evidence type="ECO:0000259" key="2">
    <source>
        <dbReference type="SMART" id="SM00849"/>
    </source>
</evidence>
<accession>A0A1M6K182</accession>
<dbReference type="Proteomes" id="UP000184342">
    <property type="component" value="Unassembled WGS sequence"/>
</dbReference>
<dbReference type="RefSeq" id="WP_073994371.1">
    <property type="nucleotide sequence ID" value="NZ_FQYT01000024.1"/>
</dbReference>
<dbReference type="EMBL" id="FQYT01000024">
    <property type="protein sequence ID" value="SHJ52644.1"/>
    <property type="molecule type" value="Genomic_DNA"/>
</dbReference>
<dbReference type="GO" id="GO:0004521">
    <property type="term" value="F:RNA endonuclease activity"/>
    <property type="evidence" value="ECO:0007669"/>
    <property type="project" value="TreeGrafter"/>
</dbReference>
<dbReference type="Pfam" id="PF00753">
    <property type="entry name" value="Lactamase_B"/>
    <property type="match status" value="1"/>
</dbReference>
<dbReference type="SMART" id="SM00849">
    <property type="entry name" value="Lactamase_B"/>
    <property type="match status" value="1"/>
</dbReference>
<evidence type="ECO:0000313" key="4">
    <source>
        <dbReference type="EMBL" id="SHJ52644.1"/>
    </source>
</evidence>
<evidence type="ECO:0000259" key="3">
    <source>
        <dbReference type="SMART" id="SM01027"/>
    </source>
</evidence>
<gene>
    <name evidence="4" type="ORF">SAMN02745691_02113</name>
</gene>
<keyword evidence="5" id="KW-1185">Reference proteome</keyword>
<protein>
    <submittedName>
        <fullName evidence="4">Metallo-beta-lactamase family protein</fullName>
    </submittedName>
</protein>
<feature type="domain" description="Beta-Casp" evidence="3">
    <location>
        <begin position="253"/>
        <end position="383"/>
    </location>
</feature>
<dbReference type="CDD" id="cd16295">
    <property type="entry name" value="TTHA0252-CPSF-like_MBL-fold"/>
    <property type="match status" value="1"/>
</dbReference>
<dbReference type="OrthoDB" id="9803916at2"/>
<dbReference type="AlphaFoldDB" id="A0A1M6K182"/>
<dbReference type="STRING" id="1122934.SAMN02745691_02113"/>
<dbReference type="GO" id="GO:0016787">
    <property type="term" value="F:hydrolase activity"/>
    <property type="evidence" value="ECO:0007669"/>
    <property type="project" value="UniProtKB-KW"/>
</dbReference>
<dbReference type="InterPro" id="IPR050698">
    <property type="entry name" value="MBL"/>
</dbReference>
<dbReference type="PROSITE" id="PS51257">
    <property type="entry name" value="PROKAR_LIPOPROTEIN"/>
    <property type="match status" value="1"/>
</dbReference>
<dbReference type="PANTHER" id="PTHR11203:SF37">
    <property type="entry name" value="INTEGRATOR COMPLEX SUBUNIT 11"/>
    <property type="match status" value="1"/>
</dbReference>
<proteinExistence type="predicted"/>
<dbReference type="InterPro" id="IPR036866">
    <property type="entry name" value="RibonucZ/Hydroxyglut_hydro"/>
</dbReference>
<dbReference type="InterPro" id="IPR022712">
    <property type="entry name" value="Beta_Casp"/>
</dbReference>
<reference evidence="4 5" key="1">
    <citation type="submission" date="2016-11" db="EMBL/GenBank/DDBJ databases">
        <authorList>
            <person name="Jaros S."/>
            <person name="Januszkiewicz K."/>
            <person name="Wedrychowicz H."/>
        </authorList>
    </citation>
    <scope>NUCLEOTIDE SEQUENCE [LARGE SCALE GENOMIC DNA]</scope>
    <source>
        <strain evidence="4 5">DSM 15970</strain>
    </source>
</reference>
<dbReference type="Gene3D" id="3.60.15.10">
    <property type="entry name" value="Ribonuclease Z/Hydroxyacylglutathione hydrolase-like"/>
    <property type="match status" value="1"/>
</dbReference>
<feature type="domain" description="Metallo-beta-lactamase" evidence="2">
    <location>
        <begin position="13"/>
        <end position="248"/>
    </location>
</feature>
<evidence type="ECO:0000256" key="1">
    <source>
        <dbReference type="ARBA" id="ARBA00022801"/>
    </source>
</evidence>
<dbReference type="SMART" id="SM01027">
    <property type="entry name" value="Beta-Casp"/>
    <property type="match status" value="1"/>
</dbReference>